<dbReference type="RefSeq" id="WP_014394643.1">
    <property type="nucleotide sequence ID" value="NC_017030.1"/>
</dbReference>
<gene>
    <name evidence="4" type="ordered locus">COCOR_01797</name>
</gene>
<dbReference type="Proteomes" id="UP000007587">
    <property type="component" value="Chromosome"/>
</dbReference>
<name>H8N1I9_CORCM</name>
<accession>H8N1I9</accession>
<feature type="DNA-binding region" description="H-T-H motif" evidence="2">
    <location>
        <begin position="31"/>
        <end position="50"/>
    </location>
</feature>
<evidence type="ECO:0000256" key="2">
    <source>
        <dbReference type="PROSITE-ProRule" id="PRU00335"/>
    </source>
</evidence>
<keyword evidence="1 2" id="KW-0238">DNA-binding</keyword>
<reference evidence="4 5" key="1">
    <citation type="journal article" date="2012" name="J. Bacteriol.">
        <title>Complete Genome Sequence of the Fruiting Myxobacterium Corallococcus coralloides DSM 2259.</title>
        <authorList>
            <person name="Huntley S."/>
            <person name="Zhang Y."/>
            <person name="Treuner-Lange A."/>
            <person name="Kneip S."/>
            <person name="Sensen C.W."/>
            <person name="Sogaard-Andersen L."/>
        </authorList>
    </citation>
    <scope>NUCLEOTIDE SEQUENCE [LARGE SCALE GENOMIC DNA]</scope>
    <source>
        <strain evidence="5">ATCC 25202 / DSM 2259 / NBRC 100086 / M2</strain>
    </source>
</reference>
<dbReference type="STRING" id="1144275.COCOR_01797"/>
<sequence>MTVLSLIPRQRAAVLEAAREIFARRGFLEASWGDIAYRARLSPLRMSEFFKGKKELFDAVVDDVCDEACAKLEAAVGAAWTPAEKMRTFIEVRQGMAERMVQQLRVTPRALRELMPLVEPRLARPRAREVALLTAIFEAGKEQGTFEVRNTRAAARALALGFQHVECTLLRAGLAPGALIRP</sequence>
<dbReference type="GO" id="GO:0003677">
    <property type="term" value="F:DNA binding"/>
    <property type="evidence" value="ECO:0007669"/>
    <property type="project" value="UniProtKB-UniRule"/>
</dbReference>
<reference evidence="5" key="2">
    <citation type="submission" date="2012-03" db="EMBL/GenBank/DDBJ databases">
        <title>Genome sequence of the fruiting myxobacterium Corallococcus coralloides DSM 2259.</title>
        <authorList>
            <person name="Huntley S."/>
            <person name="Zhang Y."/>
            <person name="Treuner-Lange A."/>
            <person name="Sensen C.W."/>
            <person name="Sogaard-Andersen L."/>
        </authorList>
    </citation>
    <scope>NUCLEOTIDE SEQUENCE [LARGE SCALE GENOMIC DNA]</scope>
    <source>
        <strain evidence="5">ATCC 25202 / DSM 2259 / NBRC 100086 / M2</strain>
    </source>
</reference>
<dbReference type="Gene3D" id="1.10.357.10">
    <property type="entry name" value="Tetracycline Repressor, domain 2"/>
    <property type="match status" value="1"/>
</dbReference>
<dbReference type="InterPro" id="IPR009057">
    <property type="entry name" value="Homeodomain-like_sf"/>
</dbReference>
<dbReference type="FunCoup" id="H8N1I9">
    <property type="interactions" value="65"/>
</dbReference>
<organism evidence="4 5">
    <name type="scientific">Corallococcus coralloides (strain ATCC 25202 / DSM 2259 / NBRC 100086 / M2)</name>
    <name type="common">Myxococcus coralloides</name>
    <dbReference type="NCBI Taxonomy" id="1144275"/>
    <lineage>
        <taxon>Bacteria</taxon>
        <taxon>Pseudomonadati</taxon>
        <taxon>Myxococcota</taxon>
        <taxon>Myxococcia</taxon>
        <taxon>Myxococcales</taxon>
        <taxon>Cystobacterineae</taxon>
        <taxon>Myxococcaceae</taxon>
        <taxon>Corallococcus</taxon>
    </lineage>
</organism>
<dbReference type="SUPFAM" id="SSF46689">
    <property type="entry name" value="Homeodomain-like"/>
    <property type="match status" value="1"/>
</dbReference>
<dbReference type="InterPro" id="IPR001647">
    <property type="entry name" value="HTH_TetR"/>
</dbReference>
<evidence type="ECO:0000256" key="1">
    <source>
        <dbReference type="ARBA" id="ARBA00023125"/>
    </source>
</evidence>
<dbReference type="InterPro" id="IPR050109">
    <property type="entry name" value="HTH-type_TetR-like_transc_reg"/>
</dbReference>
<dbReference type="PANTHER" id="PTHR30328">
    <property type="entry name" value="TRANSCRIPTIONAL REPRESSOR"/>
    <property type="match status" value="1"/>
</dbReference>
<protein>
    <recommendedName>
        <fullName evidence="3">HTH tetR-type domain-containing protein</fullName>
    </recommendedName>
</protein>
<evidence type="ECO:0000259" key="3">
    <source>
        <dbReference type="PROSITE" id="PS50977"/>
    </source>
</evidence>
<dbReference type="PROSITE" id="PS50977">
    <property type="entry name" value="HTH_TETR_2"/>
    <property type="match status" value="1"/>
</dbReference>
<proteinExistence type="predicted"/>
<dbReference type="PANTHER" id="PTHR30328:SF54">
    <property type="entry name" value="HTH-TYPE TRANSCRIPTIONAL REPRESSOR SCO4008"/>
    <property type="match status" value="1"/>
</dbReference>
<dbReference type="InParanoid" id="H8N1I9"/>
<dbReference type="EMBL" id="CP003389">
    <property type="protein sequence ID" value="AFE04292.1"/>
    <property type="molecule type" value="Genomic_DNA"/>
</dbReference>
<evidence type="ECO:0000313" key="5">
    <source>
        <dbReference type="Proteomes" id="UP000007587"/>
    </source>
</evidence>
<dbReference type="KEGG" id="ccx:COCOR_01797"/>
<dbReference type="AlphaFoldDB" id="H8N1I9"/>
<dbReference type="Gene3D" id="1.10.10.60">
    <property type="entry name" value="Homeodomain-like"/>
    <property type="match status" value="1"/>
</dbReference>
<dbReference type="eggNOG" id="COG1309">
    <property type="taxonomic scope" value="Bacteria"/>
</dbReference>
<dbReference type="HOGENOM" id="CLU_069356_12_10_7"/>
<feature type="domain" description="HTH tetR-type" evidence="3">
    <location>
        <begin position="8"/>
        <end position="68"/>
    </location>
</feature>
<dbReference type="OrthoDB" id="5419598at2"/>
<evidence type="ECO:0000313" key="4">
    <source>
        <dbReference type="EMBL" id="AFE04292.1"/>
    </source>
</evidence>
<dbReference type="Pfam" id="PF00440">
    <property type="entry name" value="TetR_N"/>
    <property type="match status" value="1"/>
</dbReference>
<keyword evidence="5" id="KW-1185">Reference proteome</keyword>